<protein>
    <recommendedName>
        <fullName evidence="5">BED-type domain-containing protein</fullName>
    </recommendedName>
</protein>
<dbReference type="InterPro" id="IPR003656">
    <property type="entry name" value="Znf_BED"/>
</dbReference>
<evidence type="ECO:0000256" key="2">
    <source>
        <dbReference type="ARBA" id="ARBA00022771"/>
    </source>
</evidence>
<dbReference type="Pfam" id="PF02892">
    <property type="entry name" value="zf-BED"/>
    <property type="match status" value="1"/>
</dbReference>
<keyword evidence="2 4" id="KW-0863">Zinc-finger</keyword>
<evidence type="ECO:0000313" key="7">
    <source>
        <dbReference type="Proteomes" id="UP001626550"/>
    </source>
</evidence>
<dbReference type="SMART" id="SM00614">
    <property type="entry name" value="ZnF_BED"/>
    <property type="match status" value="1"/>
</dbReference>
<evidence type="ECO:0000259" key="5">
    <source>
        <dbReference type="PROSITE" id="PS50808"/>
    </source>
</evidence>
<dbReference type="SUPFAM" id="SSF57667">
    <property type="entry name" value="beta-beta-alpha zinc fingers"/>
    <property type="match status" value="1"/>
</dbReference>
<comment type="caution">
    <text evidence="6">The sequence shown here is derived from an EMBL/GenBank/DDBJ whole genome shotgun (WGS) entry which is preliminary data.</text>
</comment>
<dbReference type="EMBL" id="JBJKFK010005327">
    <property type="protein sequence ID" value="KAL3308385.1"/>
    <property type="molecule type" value="Genomic_DNA"/>
</dbReference>
<evidence type="ECO:0000256" key="4">
    <source>
        <dbReference type="PROSITE-ProRule" id="PRU00027"/>
    </source>
</evidence>
<keyword evidence="3" id="KW-0862">Zinc</keyword>
<dbReference type="GO" id="GO:0008270">
    <property type="term" value="F:zinc ion binding"/>
    <property type="evidence" value="ECO:0007669"/>
    <property type="project" value="UniProtKB-KW"/>
</dbReference>
<organism evidence="6 7">
    <name type="scientific">Cichlidogyrus casuarinus</name>
    <dbReference type="NCBI Taxonomy" id="1844966"/>
    <lineage>
        <taxon>Eukaryota</taxon>
        <taxon>Metazoa</taxon>
        <taxon>Spiralia</taxon>
        <taxon>Lophotrochozoa</taxon>
        <taxon>Platyhelminthes</taxon>
        <taxon>Monogenea</taxon>
        <taxon>Monopisthocotylea</taxon>
        <taxon>Dactylogyridea</taxon>
        <taxon>Ancyrocephalidae</taxon>
        <taxon>Cichlidogyrus</taxon>
    </lineage>
</organism>
<reference evidence="6 7" key="1">
    <citation type="submission" date="2024-11" db="EMBL/GenBank/DDBJ databases">
        <title>Adaptive evolution of stress response genes in parasites aligns with host niche diversity.</title>
        <authorList>
            <person name="Hahn C."/>
            <person name="Resl P."/>
        </authorList>
    </citation>
    <scope>NUCLEOTIDE SEQUENCE [LARGE SCALE GENOMIC DNA]</scope>
    <source>
        <strain evidence="6">EGGRZ-B1_66</strain>
        <tissue evidence="6">Body</tissue>
    </source>
</reference>
<dbReference type="InterPro" id="IPR036236">
    <property type="entry name" value="Znf_C2H2_sf"/>
</dbReference>
<keyword evidence="7" id="KW-1185">Reference proteome</keyword>
<proteinExistence type="predicted"/>
<evidence type="ECO:0000256" key="3">
    <source>
        <dbReference type="ARBA" id="ARBA00022833"/>
    </source>
</evidence>
<feature type="domain" description="BED-type" evidence="5">
    <location>
        <begin position="4"/>
        <end position="44"/>
    </location>
</feature>
<name>A0ABD2PLL5_9PLAT</name>
<gene>
    <name evidence="6" type="ORF">Ciccas_013085</name>
</gene>
<dbReference type="Proteomes" id="UP001626550">
    <property type="component" value="Unassembled WGS sequence"/>
</dbReference>
<accession>A0ABD2PLL5</accession>
<evidence type="ECO:0000256" key="1">
    <source>
        <dbReference type="ARBA" id="ARBA00022723"/>
    </source>
</evidence>
<dbReference type="PROSITE" id="PS50808">
    <property type="entry name" value="ZF_BED"/>
    <property type="match status" value="1"/>
</dbReference>
<dbReference type="AlphaFoldDB" id="A0ABD2PLL5"/>
<keyword evidence="1" id="KW-0479">Metal-binding</keyword>
<sequence>MPKAKRSKVWLYFTAKDANSAACNKCFKMILCKEGNTSNLMKHLATYSILLNAEKCTVFDSLLRDLTPCTSTAGVVPVIGPEQHPPKTRRVESWPVALPV</sequence>
<evidence type="ECO:0000313" key="6">
    <source>
        <dbReference type="EMBL" id="KAL3308385.1"/>
    </source>
</evidence>